<sequence>MSSTSNTVKTVSRPLDIVLVVDTSGSMENSPHMGTRPESERYRYEEIYAGNLSETEDQEYYTKDGGK</sequence>
<protein>
    <recommendedName>
        <fullName evidence="3">VWA domain-containing protein</fullName>
    </recommendedName>
</protein>
<dbReference type="RefSeq" id="WP_256133921.1">
    <property type="nucleotide sequence ID" value="NZ_JANFXK010000200.1"/>
</dbReference>
<proteinExistence type="predicted"/>
<dbReference type="SUPFAM" id="SSF53300">
    <property type="entry name" value="vWA-like"/>
    <property type="match status" value="1"/>
</dbReference>
<gene>
    <name evidence="1" type="ORF">NE619_18680</name>
</gene>
<dbReference type="Gene3D" id="3.40.50.410">
    <property type="entry name" value="von Willebrand factor, type A domain"/>
    <property type="match status" value="1"/>
</dbReference>
<dbReference type="InterPro" id="IPR036465">
    <property type="entry name" value="vWFA_dom_sf"/>
</dbReference>
<dbReference type="EMBL" id="JANFXK010000200">
    <property type="protein sequence ID" value="MCQ4638753.1"/>
    <property type="molecule type" value="Genomic_DNA"/>
</dbReference>
<organism evidence="1 2">
    <name type="scientific">Anaerovorax odorimutans</name>
    <dbReference type="NCBI Taxonomy" id="109327"/>
    <lineage>
        <taxon>Bacteria</taxon>
        <taxon>Bacillati</taxon>
        <taxon>Bacillota</taxon>
        <taxon>Clostridia</taxon>
        <taxon>Peptostreptococcales</taxon>
        <taxon>Anaerovoracaceae</taxon>
        <taxon>Anaerovorax</taxon>
    </lineage>
</organism>
<reference evidence="1 2" key="1">
    <citation type="submission" date="2022-06" db="EMBL/GenBank/DDBJ databases">
        <title>Isolation of gut microbiota from human fecal samples.</title>
        <authorList>
            <person name="Pamer E.G."/>
            <person name="Barat B."/>
            <person name="Waligurski E."/>
            <person name="Medina S."/>
            <person name="Paddock L."/>
            <person name="Mostad J."/>
        </authorList>
    </citation>
    <scope>NUCLEOTIDE SEQUENCE [LARGE SCALE GENOMIC DNA]</scope>
    <source>
        <strain evidence="1 2">SL.3.17</strain>
    </source>
</reference>
<evidence type="ECO:0000313" key="2">
    <source>
        <dbReference type="Proteomes" id="UP001524502"/>
    </source>
</evidence>
<evidence type="ECO:0000313" key="1">
    <source>
        <dbReference type="EMBL" id="MCQ4638753.1"/>
    </source>
</evidence>
<keyword evidence="2" id="KW-1185">Reference proteome</keyword>
<name>A0ABT1RU85_9FIRM</name>
<feature type="non-terminal residue" evidence="1">
    <location>
        <position position="67"/>
    </location>
</feature>
<comment type="caution">
    <text evidence="1">The sequence shown here is derived from an EMBL/GenBank/DDBJ whole genome shotgun (WGS) entry which is preliminary data.</text>
</comment>
<accession>A0ABT1RU85</accession>
<evidence type="ECO:0008006" key="3">
    <source>
        <dbReference type="Google" id="ProtNLM"/>
    </source>
</evidence>
<dbReference type="Proteomes" id="UP001524502">
    <property type="component" value="Unassembled WGS sequence"/>
</dbReference>